<name>A0ABV1XAH7_9ACTN</name>
<comment type="caution">
    <text evidence="2">The sequence shown here is derived from an EMBL/GenBank/DDBJ whole genome shotgun (WGS) entry which is preliminary data.</text>
</comment>
<protein>
    <submittedName>
        <fullName evidence="2">Uncharacterized protein</fullName>
    </submittedName>
</protein>
<dbReference type="EMBL" id="JBEPEK010000526">
    <property type="protein sequence ID" value="MER7186035.1"/>
    <property type="molecule type" value="Genomic_DNA"/>
</dbReference>
<organism evidence="2 3">
    <name type="scientific">Streptomyces hyaluromycini</name>
    <dbReference type="NCBI Taxonomy" id="1377993"/>
    <lineage>
        <taxon>Bacteria</taxon>
        <taxon>Bacillati</taxon>
        <taxon>Actinomycetota</taxon>
        <taxon>Actinomycetes</taxon>
        <taxon>Kitasatosporales</taxon>
        <taxon>Streptomycetaceae</taxon>
        <taxon>Streptomyces</taxon>
    </lineage>
</organism>
<feature type="compositionally biased region" description="Low complexity" evidence="1">
    <location>
        <begin position="288"/>
        <end position="307"/>
    </location>
</feature>
<dbReference type="RefSeq" id="WP_350789396.1">
    <property type="nucleotide sequence ID" value="NZ_JBEPEK010000526.1"/>
</dbReference>
<feature type="region of interest" description="Disordered" evidence="1">
    <location>
        <begin position="170"/>
        <end position="328"/>
    </location>
</feature>
<sequence>MTVDQLPGRVREFANYLNGLLARLDQGGGWCAVFWQRDPDGMQACLGGREVPPWDVVEALLQDLANVYGTDVAAREAGQARPLHADALAAYDARPGAREDLSDRLDVTLRELRYATERLAQLGRALDAAHSREEADALNIDLAWARDDHERATARCAELRARIGRLDHRAELAGRRPGARTPQRGGDGAQFRAGGPAGETSATAGPAVPGRLSGTTPDEGATAWAPAPAPEPAATPAPDLAPVPVPVPDPDPAPAKQRKRRRGSARFAGMAEDEAVPTVVPQTPEVSAPAAATGRRTPRGARFAGATEAPARPEPMAAQPDEEAGRAVAAAVEQLVRLRAEGRTGEAH</sequence>
<evidence type="ECO:0000313" key="2">
    <source>
        <dbReference type="EMBL" id="MER7186035.1"/>
    </source>
</evidence>
<evidence type="ECO:0000313" key="3">
    <source>
        <dbReference type="Proteomes" id="UP001474181"/>
    </source>
</evidence>
<dbReference type="Proteomes" id="UP001474181">
    <property type="component" value="Unassembled WGS sequence"/>
</dbReference>
<keyword evidence="3" id="KW-1185">Reference proteome</keyword>
<evidence type="ECO:0000256" key="1">
    <source>
        <dbReference type="SAM" id="MobiDB-lite"/>
    </source>
</evidence>
<accession>A0ABV1XAH7</accession>
<reference evidence="2 3" key="1">
    <citation type="submission" date="2024-06" db="EMBL/GenBank/DDBJ databases">
        <title>The Natural Products Discovery Center: Release of the First 8490 Sequenced Strains for Exploring Actinobacteria Biosynthetic Diversity.</title>
        <authorList>
            <person name="Kalkreuter E."/>
            <person name="Kautsar S.A."/>
            <person name="Yang D."/>
            <person name="Bader C.D."/>
            <person name="Teijaro C.N."/>
            <person name="Fluegel L."/>
            <person name="Davis C.M."/>
            <person name="Simpson J.R."/>
            <person name="Lauterbach L."/>
            <person name="Steele A.D."/>
            <person name="Gui C."/>
            <person name="Meng S."/>
            <person name="Li G."/>
            <person name="Viehrig K."/>
            <person name="Ye F."/>
            <person name="Su P."/>
            <person name="Kiefer A.F."/>
            <person name="Nichols A."/>
            <person name="Cepeda A.J."/>
            <person name="Yan W."/>
            <person name="Fan B."/>
            <person name="Jiang Y."/>
            <person name="Adhikari A."/>
            <person name="Zheng C.-J."/>
            <person name="Schuster L."/>
            <person name="Cowan T.M."/>
            <person name="Smanski M.J."/>
            <person name="Chevrette M.G."/>
            <person name="De Carvalho L.P.S."/>
            <person name="Shen B."/>
        </authorList>
    </citation>
    <scope>NUCLEOTIDE SEQUENCE [LARGE SCALE GENOMIC DNA]</scope>
    <source>
        <strain evidence="2 3">NPDC000234</strain>
    </source>
</reference>
<feature type="compositionally biased region" description="Pro residues" evidence="1">
    <location>
        <begin position="227"/>
        <end position="253"/>
    </location>
</feature>
<proteinExistence type="predicted"/>
<gene>
    <name evidence="2" type="ORF">ABT404_42365</name>
</gene>
<feature type="non-terminal residue" evidence="2">
    <location>
        <position position="348"/>
    </location>
</feature>